<evidence type="ECO:0000313" key="3">
    <source>
        <dbReference type="Proteomes" id="UP001162060"/>
    </source>
</evidence>
<evidence type="ECO:0000256" key="1">
    <source>
        <dbReference type="SAM" id="MobiDB-lite"/>
    </source>
</evidence>
<protein>
    <submittedName>
        <fullName evidence="2">Uncharacterized protein</fullName>
    </submittedName>
</protein>
<dbReference type="Proteomes" id="UP001162060">
    <property type="component" value="Unassembled WGS sequence"/>
</dbReference>
<comment type="caution">
    <text evidence="2">The sequence shown here is derived from an EMBL/GenBank/DDBJ whole genome shotgun (WGS) entry which is preliminary data.</text>
</comment>
<dbReference type="EMBL" id="CAKLBY020000031">
    <property type="protein sequence ID" value="CAK7906983.1"/>
    <property type="molecule type" value="Genomic_DNA"/>
</dbReference>
<organism evidence="2 3">
    <name type="scientific">Peronospora matthiolae</name>
    <dbReference type="NCBI Taxonomy" id="2874970"/>
    <lineage>
        <taxon>Eukaryota</taxon>
        <taxon>Sar</taxon>
        <taxon>Stramenopiles</taxon>
        <taxon>Oomycota</taxon>
        <taxon>Peronosporomycetes</taxon>
        <taxon>Peronosporales</taxon>
        <taxon>Peronosporaceae</taxon>
        <taxon>Peronospora</taxon>
    </lineage>
</organism>
<gene>
    <name evidence="2" type="ORF">PM001_LOCUS3442</name>
</gene>
<proteinExistence type="predicted"/>
<feature type="region of interest" description="Disordered" evidence="1">
    <location>
        <begin position="1"/>
        <end position="78"/>
    </location>
</feature>
<name>A0AAV1TA82_9STRA</name>
<feature type="compositionally biased region" description="Polar residues" evidence="1">
    <location>
        <begin position="17"/>
        <end position="27"/>
    </location>
</feature>
<dbReference type="AlphaFoldDB" id="A0AAV1TA82"/>
<sequence>MVRWLDHPLQTIWGGPSDSQTVATTDTAPVLPTDGSANDVMDEPPSGSISPTAPPGSDEVPMDQPSPFAASGSLPPRVDLRPTMDDPLSSDIEWIERQYAAGGNCSFIDSRINQARPYTLPHDKYDMMIATSRTLAKTPLQKILVSLSGKHYGNDSLNDPNHSHKIGQISKLLGGDLRIRVKLDEARIRLERTKVSILGGAYTVKELDVLGGSTSSTSPTWARTWTPT</sequence>
<accession>A0AAV1TA82</accession>
<evidence type="ECO:0000313" key="2">
    <source>
        <dbReference type="EMBL" id="CAK7906983.1"/>
    </source>
</evidence>
<reference evidence="2" key="1">
    <citation type="submission" date="2024-01" db="EMBL/GenBank/DDBJ databases">
        <authorList>
            <person name="Webb A."/>
        </authorList>
    </citation>
    <scope>NUCLEOTIDE SEQUENCE</scope>
    <source>
        <strain evidence="2">Pm1</strain>
    </source>
</reference>